<comment type="caution">
    <text evidence="1">The sequence shown here is derived from an EMBL/GenBank/DDBJ whole genome shotgun (WGS) entry which is preliminary data.</text>
</comment>
<keyword evidence="2" id="KW-1185">Reference proteome</keyword>
<accession>A0ABS3U9M8</accession>
<dbReference type="SUPFAM" id="SSF52980">
    <property type="entry name" value="Restriction endonuclease-like"/>
    <property type="match status" value="1"/>
</dbReference>
<evidence type="ECO:0000313" key="1">
    <source>
        <dbReference type="EMBL" id="MBO3735478.1"/>
    </source>
</evidence>
<evidence type="ECO:0008006" key="3">
    <source>
        <dbReference type="Google" id="ProtNLM"/>
    </source>
</evidence>
<dbReference type="InterPro" id="IPR011335">
    <property type="entry name" value="Restrct_endonuc-II-like"/>
</dbReference>
<dbReference type="EMBL" id="JAGFNP010000015">
    <property type="protein sequence ID" value="MBO3735478.1"/>
    <property type="molecule type" value="Genomic_DNA"/>
</dbReference>
<name>A0ABS3U9M8_9ACTN</name>
<proteinExistence type="predicted"/>
<dbReference type="RefSeq" id="WP_208499102.1">
    <property type="nucleotide sequence ID" value="NZ_JAGFNP010000015.1"/>
</dbReference>
<organism evidence="1 2">
    <name type="scientific">Glycomyces niveus</name>
    <dbReference type="NCBI Taxonomy" id="2820287"/>
    <lineage>
        <taxon>Bacteria</taxon>
        <taxon>Bacillati</taxon>
        <taxon>Actinomycetota</taxon>
        <taxon>Actinomycetes</taxon>
        <taxon>Glycomycetales</taxon>
        <taxon>Glycomycetaceae</taxon>
        <taxon>Glycomyces</taxon>
    </lineage>
</organism>
<gene>
    <name evidence="1" type="ORF">J5V16_21840</name>
</gene>
<evidence type="ECO:0000313" key="2">
    <source>
        <dbReference type="Proteomes" id="UP000681341"/>
    </source>
</evidence>
<dbReference type="Proteomes" id="UP000681341">
    <property type="component" value="Unassembled WGS sequence"/>
</dbReference>
<protein>
    <recommendedName>
        <fullName evidence="3">CRISPR-associated protein</fullName>
    </recommendedName>
</protein>
<reference evidence="1 2" key="1">
    <citation type="submission" date="2021-03" db="EMBL/GenBank/DDBJ databases">
        <title>Glycomyces sp. nov., a novel actinomycete isolated from soil.</title>
        <authorList>
            <person name="Yang X."/>
            <person name="Xu X."/>
        </authorList>
    </citation>
    <scope>NUCLEOTIDE SEQUENCE [LARGE SCALE GENOMIC DNA]</scope>
    <source>
        <strain evidence="1 2">NEAU-S30</strain>
    </source>
</reference>
<dbReference type="Pfam" id="PF09670">
    <property type="entry name" value="Cas_Cas02710"/>
    <property type="match status" value="1"/>
</dbReference>
<sequence>MSREIKAKYLQLKQILANEEIYGVDRTAMDRARRFRIEQILPAVIKNIRETWVQPTKDPVDLLVSLSGHSPETTVVAFEMLRPERLLVLQSEAAEQSIDMIMKYASVPLSRLEPRRVDPNDPLSTYVHVKEAAERIRKRTGRDANVVIDITGGKKIMSAAAALAASQLDLQMCYIDGNRYDSSLRQPVPGTERLVLLPNPTEIFMEREMDKACTLLAYGDFPASHRRFAEIAEKTDRSSRARFGRDLAHCYSAWCNFDIRKLQDRADALRKRLDDPRYQPPQQIRERIELQLGFLAALSADPDGIHATLNYFLIACHYRGREQHELAAQLYYRTLEHLLGRSLNDRAEGFRSDSPDWTLLSDDRVELERRFRQIGRRVYRTDDVPLPGRIGMMDAALLLHALDDPVMPAIGLGDERSIASLMRQAEIRNRSVLAHGSQNVDPETSLQFEGYVWDRLLGYWSRHSDLPKLGAYIASLRFVDRI</sequence>
<dbReference type="Gene3D" id="3.40.50.10770">
    <property type="entry name" value="Hypothetical protein VC1899 like domain (Restriction endonuclease-like)"/>
    <property type="match status" value="1"/>
</dbReference>